<gene>
    <name evidence="2" type="ORF">ACFQJ6_11365</name>
</gene>
<evidence type="ECO:0000256" key="1">
    <source>
        <dbReference type="SAM" id="MobiDB-lite"/>
    </source>
</evidence>
<dbReference type="Proteomes" id="UP001596407">
    <property type="component" value="Unassembled WGS sequence"/>
</dbReference>
<name>A0ABD5WP46_9EURY</name>
<proteinExistence type="predicted"/>
<feature type="region of interest" description="Disordered" evidence="1">
    <location>
        <begin position="171"/>
        <end position="192"/>
    </location>
</feature>
<comment type="caution">
    <text evidence="2">The sequence shown here is derived from an EMBL/GenBank/DDBJ whole genome shotgun (WGS) entry which is preliminary data.</text>
</comment>
<dbReference type="RefSeq" id="WP_382209809.1">
    <property type="nucleotide sequence ID" value="NZ_JBHSZH010000005.1"/>
</dbReference>
<accession>A0ABD5WP46</accession>
<feature type="compositionally biased region" description="Polar residues" evidence="1">
    <location>
        <begin position="174"/>
        <end position="183"/>
    </location>
</feature>
<reference evidence="2 3" key="1">
    <citation type="journal article" date="2019" name="Int. J. Syst. Evol. Microbiol.">
        <title>The Global Catalogue of Microorganisms (GCM) 10K type strain sequencing project: providing services to taxonomists for standard genome sequencing and annotation.</title>
        <authorList>
            <consortium name="The Broad Institute Genomics Platform"/>
            <consortium name="The Broad Institute Genome Sequencing Center for Infectious Disease"/>
            <person name="Wu L."/>
            <person name="Ma J."/>
        </authorList>
    </citation>
    <scope>NUCLEOTIDE SEQUENCE [LARGE SCALE GENOMIC DNA]</scope>
    <source>
        <strain evidence="2 3">DT72</strain>
    </source>
</reference>
<keyword evidence="3" id="KW-1185">Reference proteome</keyword>
<protein>
    <submittedName>
        <fullName evidence="2">Uncharacterized protein</fullName>
    </submittedName>
</protein>
<evidence type="ECO:0000313" key="2">
    <source>
        <dbReference type="EMBL" id="MFC7080625.1"/>
    </source>
</evidence>
<sequence>MDAENREGYDTRSKVENNVTEAIARFDDVTAGYRAERGTVARVETDSLALTDGTLLYQTNASRNFTSAAGGSSDWELADDVGNARRVRLSVSGENLSDGRSGSFHVRLAGAGGTDWRVYLYNDSSDDIAVAVKNGTDSPEVACTTDGPRATVDLTRGTLNGSACPKLVWATDLTGPTESSSGTARRPPAPTS</sequence>
<dbReference type="AlphaFoldDB" id="A0ABD5WP46"/>
<dbReference type="EMBL" id="JBHSZH010000005">
    <property type="protein sequence ID" value="MFC7080625.1"/>
    <property type="molecule type" value="Genomic_DNA"/>
</dbReference>
<organism evidence="2 3">
    <name type="scientific">Halorussus caseinilyticus</name>
    <dbReference type="NCBI Taxonomy" id="3034025"/>
    <lineage>
        <taxon>Archaea</taxon>
        <taxon>Methanobacteriati</taxon>
        <taxon>Methanobacteriota</taxon>
        <taxon>Stenosarchaea group</taxon>
        <taxon>Halobacteria</taxon>
        <taxon>Halobacteriales</taxon>
        <taxon>Haladaptataceae</taxon>
        <taxon>Halorussus</taxon>
    </lineage>
</organism>
<evidence type="ECO:0000313" key="3">
    <source>
        <dbReference type="Proteomes" id="UP001596407"/>
    </source>
</evidence>